<evidence type="ECO:0000313" key="4">
    <source>
        <dbReference type="Proteomes" id="UP000636938"/>
    </source>
</evidence>
<comment type="caution">
    <text evidence="3">The sequence shown here is derived from an EMBL/GenBank/DDBJ whole genome shotgun (WGS) entry which is preliminary data.</text>
</comment>
<evidence type="ECO:0000313" key="3">
    <source>
        <dbReference type="EMBL" id="MBD7953615.1"/>
    </source>
</evidence>
<feature type="signal peptide" evidence="2">
    <location>
        <begin position="1"/>
        <end position="25"/>
    </location>
</feature>
<dbReference type="GO" id="GO:0016020">
    <property type="term" value="C:membrane"/>
    <property type="evidence" value="ECO:0007669"/>
    <property type="project" value="InterPro"/>
</dbReference>
<dbReference type="InterPro" id="IPR007049">
    <property type="entry name" value="Carb-sel_porin_OprB"/>
</dbReference>
<dbReference type="InterPro" id="IPR038673">
    <property type="entry name" value="OprB_sf"/>
</dbReference>
<dbReference type="PANTHER" id="PTHR37944:SF1">
    <property type="entry name" value="PORIN B"/>
    <property type="match status" value="1"/>
</dbReference>
<dbReference type="Pfam" id="PF04966">
    <property type="entry name" value="OprB"/>
    <property type="match status" value="1"/>
</dbReference>
<name>A0A8X8FZ73_9GAMM</name>
<dbReference type="RefSeq" id="WP_191769561.1">
    <property type="nucleotide sequence ID" value="NZ_JACSQS010000003.1"/>
</dbReference>
<feature type="chain" id="PRO_5036518951" evidence="2">
    <location>
        <begin position="26"/>
        <end position="419"/>
    </location>
</feature>
<accession>A0A8X8FZ73</accession>
<dbReference type="InterPro" id="IPR052932">
    <property type="entry name" value="OprB_Porin"/>
</dbReference>
<dbReference type="Proteomes" id="UP000636938">
    <property type="component" value="Unassembled WGS sequence"/>
</dbReference>
<dbReference type="EMBL" id="JACSQS010000003">
    <property type="protein sequence ID" value="MBD7953615.1"/>
    <property type="molecule type" value="Genomic_DNA"/>
</dbReference>
<protein>
    <submittedName>
        <fullName evidence="3">Carbohydrate porin</fullName>
    </submittedName>
</protein>
<dbReference type="GO" id="GO:0008643">
    <property type="term" value="P:carbohydrate transport"/>
    <property type="evidence" value="ECO:0007669"/>
    <property type="project" value="InterPro"/>
</dbReference>
<sequence length="419" mass="44592">MENSFIGLRVLAGLGLAAAAQGALAQGVTGDWGGRRPAWQDNGITLDLGYTVEAARNTSGGQRRTSAHAGQLSASARLDLDRLWGWSGTRAQLSLSLRDGDSVTARAGLGSLMASQEIHGRGHIPRLGSLWLGRQSADGRFDAKAGRLAVGEDFNMLDCVAMNLALCGGQVALFGGDYWFNSPLSQWGAVVTYRPLPAVYLRAAAYQINPRYADERGGGLRLAPAGTVGTLTPLELGWEPSFEGRRGRYAVGGWYSSAPRADAVQPLPIHAGGGMALLRTGAYGGWASAQQQLTHGNASSESSGLRAQLAFAQGDRRTGEIDQMLSLQLVHTGTIRSRPDDRIGLGLASTRVNPRVADSQRQRHHGPPARREQVVEVFYGWKPAAGLDLQPGVQYVRHPGGLASRKDAVVVGIKADVRF</sequence>
<dbReference type="GO" id="GO:0015288">
    <property type="term" value="F:porin activity"/>
    <property type="evidence" value="ECO:0007669"/>
    <property type="project" value="InterPro"/>
</dbReference>
<gene>
    <name evidence="3" type="ORF">H9654_05275</name>
</gene>
<evidence type="ECO:0000256" key="1">
    <source>
        <dbReference type="ARBA" id="ARBA00008769"/>
    </source>
</evidence>
<dbReference type="AlphaFoldDB" id="A0A8X8FZ73"/>
<keyword evidence="2" id="KW-0732">Signal</keyword>
<evidence type="ECO:0000256" key="2">
    <source>
        <dbReference type="RuleBase" id="RU363072"/>
    </source>
</evidence>
<dbReference type="Gene3D" id="2.40.160.180">
    <property type="entry name" value="Carbohydrate-selective porin OprB"/>
    <property type="match status" value="1"/>
</dbReference>
<organism evidence="3 4">
    <name type="scientific">Stenotrophomonas lacuserhaii</name>
    <dbReference type="NCBI Taxonomy" id="2760084"/>
    <lineage>
        <taxon>Bacteria</taxon>
        <taxon>Pseudomonadati</taxon>
        <taxon>Pseudomonadota</taxon>
        <taxon>Gammaproteobacteria</taxon>
        <taxon>Lysobacterales</taxon>
        <taxon>Lysobacteraceae</taxon>
        <taxon>Stenotrophomonas</taxon>
    </lineage>
</organism>
<keyword evidence="4" id="KW-1185">Reference proteome</keyword>
<proteinExistence type="inferred from homology"/>
<dbReference type="PANTHER" id="PTHR37944">
    <property type="entry name" value="PORIN B"/>
    <property type="match status" value="1"/>
</dbReference>
<comment type="similarity">
    <text evidence="1 2">Belongs to the OprB family.</text>
</comment>
<reference evidence="3 4" key="1">
    <citation type="submission" date="2020-08" db="EMBL/GenBank/DDBJ databases">
        <title>A Genomic Blueprint of the Chicken Gut Microbiome.</title>
        <authorList>
            <person name="Gilroy R."/>
            <person name="Ravi A."/>
            <person name="Getino M."/>
            <person name="Pursley I."/>
            <person name="Horton D.L."/>
            <person name="Alikhan N.-F."/>
            <person name="Baker D."/>
            <person name="Gharbi K."/>
            <person name="Hall N."/>
            <person name="Watson M."/>
            <person name="Adriaenssens E.M."/>
            <person name="Foster-Nyarko E."/>
            <person name="Jarju S."/>
            <person name="Secka A."/>
            <person name="Antonio M."/>
            <person name="Oren A."/>
            <person name="Chaudhuri R."/>
            <person name="La Ragione R.M."/>
            <person name="Hildebrand F."/>
            <person name="Pallen M.J."/>
        </authorList>
    </citation>
    <scope>NUCLEOTIDE SEQUENCE [LARGE SCALE GENOMIC DNA]</scope>
    <source>
        <strain evidence="3 4">Sa5BUN4</strain>
    </source>
</reference>